<evidence type="ECO:0000313" key="3">
    <source>
        <dbReference type="Proteomes" id="UP000075320"/>
    </source>
</evidence>
<keyword evidence="1" id="KW-0732">Signal</keyword>
<name>A0A150WQK7_BDEBC</name>
<organism evidence="2 3">
    <name type="scientific">Bdellovibrio bacteriovorus</name>
    <dbReference type="NCBI Taxonomy" id="959"/>
    <lineage>
        <taxon>Bacteria</taxon>
        <taxon>Pseudomonadati</taxon>
        <taxon>Bdellovibrionota</taxon>
        <taxon>Bdellovibrionia</taxon>
        <taxon>Bdellovibrionales</taxon>
        <taxon>Pseudobdellovibrionaceae</taxon>
        <taxon>Bdellovibrio</taxon>
    </lineage>
</organism>
<dbReference type="RefSeq" id="WP_061834361.1">
    <property type="nucleotide sequence ID" value="NZ_LUKE01000001.1"/>
</dbReference>
<gene>
    <name evidence="2" type="ORF">AZI86_07005</name>
</gene>
<dbReference type="AlphaFoldDB" id="A0A150WQK7"/>
<comment type="caution">
    <text evidence="2">The sequence shown here is derived from an EMBL/GenBank/DDBJ whole genome shotgun (WGS) entry which is preliminary data.</text>
</comment>
<feature type="chain" id="PRO_5007573608" evidence="1">
    <location>
        <begin position="19"/>
        <end position="105"/>
    </location>
</feature>
<dbReference type="Proteomes" id="UP000075320">
    <property type="component" value="Unassembled WGS sequence"/>
</dbReference>
<sequence>MKAIICVLATLITSTALAYKDGTYNCKVGDSGLPDRVIKIETITLGSAKVPYMTVSRSYQQGGKIIQTEAKGFATSHITENREILMLAQLRFDFINDEIQNCRQK</sequence>
<protein>
    <submittedName>
        <fullName evidence="2">Uncharacterized protein</fullName>
    </submittedName>
</protein>
<reference evidence="2 3" key="1">
    <citation type="submission" date="2016-03" db="EMBL/GenBank/DDBJ databases">
        <authorList>
            <person name="Ploux O."/>
        </authorList>
    </citation>
    <scope>NUCLEOTIDE SEQUENCE [LARGE SCALE GENOMIC DNA]</scope>
    <source>
        <strain evidence="2 3">R0</strain>
    </source>
</reference>
<evidence type="ECO:0000313" key="2">
    <source>
        <dbReference type="EMBL" id="KYG66783.1"/>
    </source>
</evidence>
<accession>A0A150WQK7</accession>
<evidence type="ECO:0000256" key="1">
    <source>
        <dbReference type="SAM" id="SignalP"/>
    </source>
</evidence>
<proteinExistence type="predicted"/>
<feature type="signal peptide" evidence="1">
    <location>
        <begin position="1"/>
        <end position="18"/>
    </location>
</feature>
<keyword evidence="3" id="KW-1185">Reference proteome</keyword>
<dbReference type="EMBL" id="LUKE01000001">
    <property type="protein sequence ID" value="KYG66783.1"/>
    <property type="molecule type" value="Genomic_DNA"/>
</dbReference>